<comment type="similarity">
    <text evidence="2">Belongs to the Orn/Lys/Arg decarboxylase class-I family.</text>
</comment>
<accession>A0A917HKB8</accession>
<evidence type="ECO:0000256" key="3">
    <source>
        <dbReference type="ARBA" id="ARBA00022793"/>
    </source>
</evidence>
<comment type="caution">
    <text evidence="8">The sequence shown here is derived from an EMBL/GenBank/DDBJ whole genome shotgun (WGS) entry which is preliminary data.</text>
</comment>
<dbReference type="PANTHER" id="PTHR43277:SF3">
    <property type="entry name" value="DECARBOXYLASE, PUTATIVE-RELATED"/>
    <property type="match status" value="1"/>
</dbReference>
<dbReference type="InterPro" id="IPR015421">
    <property type="entry name" value="PyrdxlP-dep_Trfase_major"/>
</dbReference>
<evidence type="ECO:0000313" key="9">
    <source>
        <dbReference type="Proteomes" id="UP000622860"/>
    </source>
</evidence>
<dbReference type="AlphaFoldDB" id="A0A917HKB8"/>
<reference evidence="8" key="2">
    <citation type="submission" date="2020-09" db="EMBL/GenBank/DDBJ databases">
        <authorList>
            <person name="Sun Q."/>
            <person name="Zhou Y."/>
        </authorList>
    </citation>
    <scope>NUCLEOTIDE SEQUENCE</scope>
    <source>
        <strain evidence="8">CGMCC 1.12754</strain>
    </source>
</reference>
<dbReference type="EMBL" id="BMFR01000014">
    <property type="protein sequence ID" value="GGG82308.1"/>
    <property type="molecule type" value="Genomic_DNA"/>
</dbReference>
<dbReference type="CDD" id="cd00615">
    <property type="entry name" value="Orn_deC_like"/>
    <property type="match status" value="1"/>
</dbReference>
<dbReference type="RefSeq" id="WP_188456169.1">
    <property type="nucleotide sequence ID" value="NZ_BMFR01000014.1"/>
</dbReference>
<evidence type="ECO:0000259" key="6">
    <source>
        <dbReference type="Pfam" id="PF01276"/>
    </source>
</evidence>
<keyword evidence="3" id="KW-0210">Decarboxylase</keyword>
<evidence type="ECO:0000259" key="7">
    <source>
        <dbReference type="Pfam" id="PF03711"/>
    </source>
</evidence>
<dbReference type="InterPro" id="IPR052357">
    <property type="entry name" value="Orn_Lys_Arg_decarboxylase-I"/>
</dbReference>
<keyword evidence="4" id="KW-0663">Pyridoxal phosphate</keyword>
<dbReference type="Gene3D" id="3.90.105.10">
    <property type="entry name" value="Molybdopterin biosynthesis moea protein, domain 2"/>
    <property type="match status" value="1"/>
</dbReference>
<protein>
    <submittedName>
        <fullName evidence="8">Lysine decarboxylase</fullName>
    </submittedName>
</protein>
<dbReference type="SUPFAM" id="SSF53383">
    <property type="entry name" value="PLP-dependent transferases"/>
    <property type="match status" value="1"/>
</dbReference>
<dbReference type="PANTHER" id="PTHR43277">
    <property type="entry name" value="ARGININE DECARBOXYLASE"/>
    <property type="match status" value="1"/>
</dbReference>
<dbReference type="InterPro" id="IPR015424">
    <property type="entry name" value="PyrdxlP-dep_Trfase"/>
</dbReference>
<evidence type="ECO:0000313" key="8">
    <source>
        <dbReference type="EMBL" id="GGG82308.1"/>
    </source>
</evidence>
<dbReference type="Gene3D" id="3.40.640.10">
    <property type="entry name" value="Type I PLP-dependent aspartate aminotransferase-like (Major domain)"/>
    <property type="match status" value="1"/>
</dbReference>
<dbReference type="InterPro" id="IPR000310">
    <property type="entry name" value="Orn/Lys/Arg_deCO2ase_major_dom"/>
</dbReference>
<feature type="domain" description="Orn/Lys/Arg decarboxylase C-terminal" evidence="7">
    <location>
        <begin position="391"/>
        <end position="453"/>
    </location>
</feature>
<keyword evidence="9" id="KW-1185">Reference proteome</keyword>
<dbReference type="GO" id="GO:0016831">
    <property type="term" value="F:carboxy-lyase activity"/>
    <property type="evidence" value="ECO:0007669"/>
    <property type="project" value="UniProtKB-KW"/>
</dbReference>
<keyword evidence="5" id="KW-0456">Lyase</keyword>
<comment type="cofactor">
    <cofactor evidence="1">
        <name>pyridoxal 5'-phosphate</name>
        <dbReference type="ChEBI" id="CHEBI:597326"/>
    </cofactor>
</comment>
<dbReference type="Proteomes" id="UP000622860">
    <property type="component" value="Unassembled WGS sequence"/>
</dbReference>
<feature type="domain" description="Orn/Lys/Arg decarboxylases family 1 pyridoxal-P attachment site" evidence="6">
    <location>
        <begin position="7"/>
        <end position="299"/>
    </location>
</feature>
<dbReference type="Pfam" id="PF03711">
    <property type="entry name" value="OKR_DC_1_C"/>
    <property type="match status" value="1"/>
</dbReference>
<evidence type="ECO:0000256" key="4">
    <source>
        <dbReference type="ARBA" id="ARBA00022898"/>
    </source>
</evidence>
<organism evidence="8 9">
    <name type="scientific">Virgibacillus oceani</name>
    <dbReference type="NCBI Taxonomy" id="1479511"/>
    <lineage>
        <taxon>Bacteria</taxon>
        <taxon>Bacillati</taxon>
        <taxon>Bacillota</taxon>
        <taxon>Bacilli</taxon>
        <taxon>Bacillales</taxon>
        <taxon>Bacillaceae</taxon>
        <taxon>Virgibacillus</taxon>
    </lineage>
</organism>
<evidence type="ECO:0000256" key="2">
    <source>
        <dbReference type="ARBA" id="ARBA00010671"/>
    </source>
</evidence>
<dbReference type="InterPro" id="IPR008286">
    <property type="entry name" value="Prn/Lys/Arg_de-COase_C"/>
</dbReference>
<dbReference type="Pfam" id="PF01276">
    <property type="entry name" value="OKR_DC_1"/>
    <property type="match status" value="1"/>
</dbReference>
<reference evidence="8" key="1">
    <citation type="journal article" date="2014" name="Int. J. Syst. Evol. Microbiol.">
        <title>Complete genome sequence of Corynebacterium casei LMG S-19264T (=DSM 44701T), isolated from a smear-ripened cheese.</title>
        <authorList>
            <consortium name="US DOE Joint Genome Institute (JGI-PGF)"/>
            <person name="Walter F."/>
            <person name="Albersmeier A."/>
            <person name="Kalinowski J."/>
            <person name="Ruckert C."/>
        </authorList>
    </citation>
    <scope>NUCLEOTIDE SEQUENCE</scope>
    <source>
        <strain evidence="8">CGMCC 1.12754</strain>
    </source>
</reference>
<evidence type="ECO:0000256" key="1">
    <source>
        <dbReference type="ARBA" id="ARBA00001933"/>
    </source>
</evidence>
<gene>
    <name evidence="8" type="primary">cad</name>
    <name evidence="8" type="ORF">GCM10011398_29750</name>
</gene>
<name>A0A917HKB8_9BACI</name>
<proteinExistence type="inferred from homology"/>
<sequence>MNHKSIPLFQKLSEFSKQNPVSFHVPGHKNGAIFPEKAIESYDQLLPLDLTELTGLDDLHAPSGVITEAEKLAADFFGADHTFFLVGGSTAGNLAMILAACNAGDKIIVQRNCHKSIINGLELSGAMPVFINPEYDKSVDRYTAPNLATLKQALEENSDAKAVVLTYPDYFGKTYAIKQMIEIAHKHNIPVLVDEAHGVHFSLGELFPSSSLDLGADVVVQSAHKMAPAMTMSSFLHIKSTRIEMGKIAHYLQMLQSSSPSYPLMASLDIARSFLAGLTPIELENIQASVYQVRELMQSNDVWDLLTYVETDDLLKIIIQVKDGLSGHDVAQAFEKEGIYPELATHNQVLFIHGLAPFNEHSKLNRAIKRIKEQLKISSYHATIDIGRLFVKPIQKLAVSYQTMNQLQPVYVPLKEGTGYIAAEAIIPYPPGIPLILKGEIITTEHIEIIEQLLEQGVTIQHRDLNKGIGVFKGEEVT</sequence>
<evidence type="ECO:0000256" key="5">
    <source>
        <dbReference type="ARBA" id="ARBA00023239"/>
    </source>
</evidence>